<gene>
    <name evidence="1" type="ORF">L3X39_01040</name>
</gene>
<accession>A0ABS9IFM5</accession>
<name>A0ABS9IFM5_9FLAO</name>
<comment type="caution">
    <text evidence="1">The sequence shown here is derived from an EMBL/GenBank/DDBJ whole genome shotgun (WGS) entry which is preliminary data.</text>
</comment>
<dbReference type="Proteomes" id="UP001200022">
    <property type="component" value="Unassembled WGS sequence"/>
</dbReference>
<dbReference type="EMBL" id="JAKKDV010000001">
    <property type="protein sequence ID" value="MCF7559205.1"/>
    <property type="molecule type" value="Genomic_DNA"/>
</dbReference>
<dbReference type="Gene3D" id="2.60.120.10">
    <property type="entry name" value="Jelly Rolls"/>
    <property type="match status" value="1"/>
</dbReference>
<dbReference type="PROSITE" id="PS51257">
    <property type="entry name" value="PROKAR_LIPOPROTEIN"/>
    <property type="match status" value="1"/>
</dbReference>
<proteinExistence type="predicted"/>
<evidence type="ECO:0000313" key="1">
    <source>
        <dbReference type="EMBL" id="MCF7559205.1"/>
    </source>
</evidence>
<keyword evidence="2" id="KW-1185">Reference proteome</keyword>
<sequence length="278" mass="32031">MKIKFNLSIFVIIIFSFITACAQKSQEIPIKFLSMELEPNQQKQKLNILKNEIEGVTSEHITITSDINQKVDIDEKHKTIYLFIKGYGKLTSGEKIYDIVPETIMLPNTVEGIWFKPIENDTLHYLKISVFQTELDIEDIKTFPKENTENIYFKKFTDCKSYTEPIKSPQTTSRTILPNKYIPRVAMGTVKTIGPDKVGAHVHAMLEQLFFGLAGNQTIVYADDAQVDFPEYSLLHIPLGSSHSVSVNENNEMYYVWMDFFVDKDGEEWLKTHNTKDE</sequence>
<protein>
    <submittedName>
        <fullName evidence="1">Cupin domain-containing protein</fullName>
    </submittedName>
</protein>
<dbReference type="InterPro" id="IPR011051">
    <property type="entry name" value="RmlC_Cupin_sf"/>
</dbReference>
<dbReference type="SUPFAM" id="SSF51182">
    <property type="entry name" value="RmlC-like cupins"/>
    <property type="match status" value="1"/>
</dbReference>
<organism evidence="1 2">
    <name type="scientific">Flaviramulus multivorans</name>
    <dbReference type="NCBI Taxonomy" id="1304750"/>
    <lineage>
        <taxon>Bacteria</taxon>
        <taxon>Pseudomonadati</taxon>
        <taxon>Bacteroidota</taxon>
        <taxon>Flavobacteriia</taxon>
        <taxon>Flavobacteriales</taxon>
        <taxon>Flavobacteriaceae</taxon>
        <taxon>Flaviramulus</taxon>
    </lineage>
</organism>
<dbReference type="CDD" id="cd02208">
    <property type="entry name" value="cupin_RmlC-like"/>
    <property type="match status" value="1"/>
</dbReference>
<dbReference type="RefSeq" id="WP_237229515.1">
    <property type="nucleotide sequence ID" value="NZ_JAKKDV010000001.1"/>
</dbReference>
<reference evidence="1 2" key="1">
    <citation type="submission" date="2022-01" db="EMBL/GenBank/DDBJ databases">
        <title>Draft genome sequence of Sabulilitoribacter multivorans KCTC 32326.</title>
        <authorList>
            <person name="Oh J.-S."/>
        </authorList>
    </citation>
    <scope>NUCLEOTIDE SEQUENCE [LARGE SCALE GENOMIC DNA]</scope>
    <source>
        <strain evidence="1 2">M-M16</strain>
    </source>
</reference>
<dbReference type="InterPro" id="IPR014710">
    <property type="entry name" value="RmlC-like_jellyroll"/>
</dbReference>
<evidence type="ECO:0000313" key="2">
    <source>
        <dbReference type="Proteomes" id="UP001200022"/>
    </source>
</evidence>